<dbReference type="InterPro" id="IPR001753">
    <property type="entry name" value="Enoyl-CoA_hydra/iso"/>
</dbReference>
<dbReference type="PANTHER" id="PTHR43459:SF1">
    <property type="entry name" value="EG:BACN32G11.4 PROTEIN"/>
    <property type="match status" value="1"/>
</dbReference>
<dbReference type="SUPFAM" id="SSF52096">
    <property type="entry name" value="ClpP/crotonase"/>
    <property type="match status" value="1"/>
</dbReference>
<sequence>MSDGICVHDDGAVRCITINRPERKNALDVETRRQFADLIVESHANPQVRAIVFTGAGGDFCAGADIKKMVRSADGGAAYERIQAAQEIARVMAEGPKPQIAAVDGAAVGLGMGIALACDYIVAGPSARFAGGFVKVGLCADNGVLFTLPQRVGPARARTMMLLSETVCAEEALRIGLIDKLAESADDVLPTAIDVAATLAAGPPLAITAISQAFNALPATFSDALQWEIELQVPLLCSEDHREAAAAFAEKRAPVFTGR</sequence>
<accession>A0ABT3SNY1</accession>
<comment type="similarity">
    <text evidence="1">Belongs to the enoyl-CoA hydratase/isomerase family.</text>
</comment>
<keyword evidence="3" id="KW-1185">Reference proteome</keyword>
<dbReference type="EMBL" id="JAPJDO010000049">
    <property type="protein sequence ID" value="MCX2940854.1"/>
    <property type="molecule type" value="Genomic_DNA"/>
</dbReference>
<dbReference type="Pfam" id="PF00378">
    <property type="entry name" value="ECH_1"/>
    <property type="match status" value="1"/>
</dbReference>
<dbReference type="InterPro" id="IPR014748">
    <property type="entry name" value="Enoyl-CoA_hydra_C"/>
</dbReference>
<evidence type="ECO:0000256" key="1">
    <source>
        <dbReference type="ARBA" id="ARBA00005254"/>
    </source>
</evidence>
<dbReference type="Proteomes" id="UP001300745">
    <property type="component" value="Unassembled WGS sequence"/>
</dbReference>
<dbReference type="InterPro" id="IPR029045">
    <property type="entry name" value="ClpP/crotonase-like_dom_sf"/>
</dbReference>
<reference evidence="2 3" key="1">
    <citation type="submission" date="2022-11" db="EMBL/GenBank/DDBJ databases">
        <title>Mycobacterium sp. nov.</title>
        <authorList>
            <person name="Papic B."/>
            <person name="Spicic S."/>
            <person name="Duvnjak S."/>
        </authorList>
    </citation>
    <scope>NUCLEOTIDE SEQUENCE [LARGE SCALE GENOMIC DNA]</scope>
    <source>
        <strain evidence="2 3">CVI_P4</strain>
    </source>
</reference>
<organism evidence="2 3">
    <name type="scientific">Mycobacterium pinniadriaticum</name>
    <dbReference type="NCBI Taxonomy" id="2994102"/>
    <lineage>
        <taxon>Bacteria</taxon>
        <taxon>Bacillati</taxon>
        <taxon>Actinomycetota</taxon>
        <taxon>Actinomycetes</taxon>
        <taxon>Mycobacteriales</taxon>
        <taxon>Mycobacteriaceae</taxon>
        <taxon>Mycobacterium</taxon>
    </lineage>
</organism>
<dbReference type="Gene3D" id="3.90.226.10">
    <property type="entry name" value="2-enoyl-CoA Hydratase, Chain A, domain 1"/>
    <property type="match status" value="1"/>
</dbReference>
<name>A0ABT3SNY1_9MYCO</name>
<evidence type="ECO:0000313" key="3">
    <source>
        <dbReference type="Proteomes" id="UP001300745"/>
    </source>
</evidence>
<evidence type="ECO:0000313" key="2">
    <source>
        <dbReference type="EMBL" id="MCX2940854.1"/>
    </source>
</evidence>
<proteinExistence type="inferred from homology"/>
<comment type="caution">
    <text evidence="2">The sequence shown here is derived from an EMBL/GenBank/DDBJ whole genome shotgun (WGS) entry which is preliminary data.</text>
</comment>
<dbReference type="Gene3D" id="1.10.12.10">
    <property type="entry name" value="Lyase 2-enoyl-coa Hydratase, Chain A, domain 2"/>
    <property type="match status" value="1"/>
</dbReference>
<protein>
    <submittedName>
        <fullName evidence="2">Enoyl-CoA hydratase-related protein</fullName>
    </submittedName>
</protein>
<gene>
    <name evidence="2" type="ORF">ORI27_29600</name>
</gene>
<dbReference type="CDD" id="cd06558">
    <property type="entry name" value="crotonase-like"/>
    <property type="match status" value="1"/>
</dbReference>
<dbReference type="PANTHER" id="PTHR43459">
    <property type="entry name" value="ENOYL-COA HYDRATASE"/>
    <property type="match status" value="1"/>
</dbReference>
<dbReference type="RefSeq" id="WP_266000724.1">
    <property type="nucleotide sequence ID" value="NZ_JAPJDN010000049.1"/>
</dbReference>